<feature type="region of interest" description="Disordered" evidence="3">
    <location>
        <begin position="588"/>
        <end position="621"/>
    </location>
</feature>
<keyword evidence="2" id="KW-0645">Protease</keyword>
<dbReference type="InterPro" id="IPR001300">
    <property type="entry name" value="Peptidase_C2_calpain_cat"/>
</dbReference>
<keyword evidence="2" id="KW-0378">Hydrolase</keyword>
<evidence type="ECO:0000259" key="4">
    <source>
        <dbReference type="PROSITE" id="PS50203"/>
    </source>
</evidence>
<dbReference type="InterPro" id="IPR036213">
    <property type="entry name" value="Calpain_III_sf"/>
</dbReference>
<dbReference type="Pfam" id="PF00648">
    <property type="entry name" value="Peptidase_C2"/>
    <property type="match status" value="1"/>
</dbReference>
<dbReference type="GO" id="GO:0006508">
    <property type="term" value="P:proteolysis"/>
    <property type="evidence" value="ECO:0007669"/>
    <property type="project" value="UniProtKB-KW"/>
</dbReference>
<dbReference type="PANTHER" id="PTHR10183">
    <property type="entry name" value="CALPAIN"/>
    <property type="match status" value="1"/>
</dbReference>
<dbReference type="SMART" id="SM00230">
    <property type="entry name" value="CysPc"/>
    <property type="match status" value="1"/>
</dbReference>
<dbReference type="InterPro" id="IPR022684">
    <property type="entry name" value="Calpain_cysteine_protease"/>
</dbReference>
<evidence type="ECO:0000313" key="6">
    <source>
        <dbReference type="Proteomes" id="UP001187734"/>
    </source>
</evidence>
<dbReference type="EMBL" id="ONZP01000058">
    <property type="protein sequence ID" value="SPJ72399.1"/>
    <property type="molecule type" value="Genomic_DNA"/>
</dbReference>
<feature type="active site" evidence="1 2">
    <location>
        <position position="335"/>
    </location>
</feature>
<dbReference type="Gene3D" id="3.90.70.10">
    <property type="entry name" value="Cysteine proteinases"/>
    <property type="match status" value="1"/>
</dbReference>
<evidence type="ECO:0000256" key="3">
    <source>
        <dbReference type="SAM" id="MobiDB-lite"/>
    </source>
</evidence>
<dbReference type="PRINTS" id="PR00704">
    <property type="entry name" value="CALPAIN"/>
</dbReference>
<accession>A0AAE8M1G2</accession>
<evidence type="ECO:0000256" key="2">
    <source>
        <dbReference type="PROSITE-ProRule" id="PRU00239"/>
    </source>
</evidence>
<keyword evidence="6" id="KW-1185">Reference proteome</keyword>
<proteinExistence type="predicted"/>
<sequence length="652" mass="73687">MKALVAALRNSEQSELEPSSPQDLVSKFWSDYLSKAPGKVIRVLPPSLYGSLRDSELPSPSLKALSYEEAAQQCRSDVRAIVKDCERTNNKFSDPEFDIEKDFFNCDYNCLFGIAKACDDDDQYTKPGSVRRIPWIFEKPEFVTDNFVPDIKQGTSRNCWWLAALTSVALRKQLMEKICVARDEECGVYGFVFYRDGGWIPTVVDDNLYLINEDFDQDLCDSTGKRARLYRKQKQTGSEALFFSKCGIANETWLPLLEKAFAKVHGDYEALDYGWAGTAVEDLTGGVTTVIQGNRVLSKERLWHELVSSKEANLLFSLSTGNRGGKYRNGLILRHDYSIIDAIQVEDEHGNIVSLVKIRNPWGERSPSGYGDWGGAWSDGSEEWTPSIMKKLRYKFKDDGIFWMSFQDMLENFDWIYRTRLFDEHWITTQRWISTSVPWLGGQSKETFVINVQHKGSVVIVLSQLDDRYFQDLKGQYEFILHFTLRSLGNNTTICQVQPIHQLDRRSVNCEVTLEPGVYEVIPKIIAERDEQCMPVEEMVRIAARTNPDKLRQVGKQYDLTHAKAGAIEVQKACHGVESLRSGLSAPSEIRGRSVADASGSGLETESDTDSDSEAERYNGSSEKQQWNAVCIIGLRILSQGAGISITNSGDL</sequence>
<dbReference type="PROSITE" id="PS50203">
    <property type="entry name" value="CALPAIN_CAT"/>
    <property type="match status" value="1"/>
</dbReference>
<dbReference type="SUPFAM" id="SSF49758">
    <property type="entry name" value="Calpain large subunit, middle domain (domain III)"/>
    <property type="match status" value="1"/>
</dbReference>
<keyword evidence="2" id="KW-0788">Thiol protease</keyword>
<dbReference type="InterPro" id="IPR038765">
    <property type="entry name" value="Papain-like_cys_pep_sf"/>
</dbReference>
<name>A0AAE8M1G2_9HYPO</name>
<feature type="active site" evidence="1 2">
    <location>
        <position position="360"/>
    </location>
</feature>
<dbReference type="Proteomes" id="UP001187734">
    <property type="component" value="Unassembled WGS sequence"/>
</dbReference>
<protein>
    <submittedName>
        <fullName evidence="5">Related to calpain</fullName>
    </submittedName>
</protein>
<dbReference type="PANTHER" id="PTHR10183:SF425">
    <property type="entry name" value="CALPAIN-5"/>
    <property type="match status" value="1"/>
</dbReference>
<dbReference type="AlphaFoldDB" id="A0AAE8M1G2"/>
<comment type="caution">
    <text evidence="5">The sequence shown here is derived from an EMBL/GenBank/DDBJ whole genome shotgun (WGS) entry which is preliminary data.</text>
</comment>
<reference evidence="5" key="1">
    <citation type="submission" date="2018-03" db="EMBL/GenBank/DDBJ databases">
        <authorList>
            <person name="Guldener U."/>
        </authorList>
    </citation>
    <scope>NUCLEOTIDE SEQUENCE</scope>
</reference>
<feature type="active site" evidence="1 2">
    <location>
        <position position="159"/>
    </location>
</feature>
<evidence type="ECO:0000256" key="1">
    <source>
        <dbReference type="PIRSR" id="PIRSR622684-1"/>
    </source>
</evidence>
<dbReference type="GO" id="GO:0004198">
    <property type="term" value="F:calcium-dependent cysteine-type endopeptidase activity"/>
    <property type="evidence" value="ECO:0007669"/>
    <property type="project" value="InterPro"/>
</dbReference>
<gene>
    <name evidence="5" type="ORF">FTOL_02127</name>
</gene>
<feature type="domain" description="Calpain catalytic" evidence="4">
    <location>
        <begin position="91"/>
        <end position="422"/>
    </location>
</feature>
<evidence type="ECO:0000313" key="5">
    <source>
        <dbReference type="EMBL" id="SPJ72399.1"/>
    </source>
</evidence>
<dbReference type="SUPFAM" id="SSF54001">
    <property type="entry name" value="Cysteine proteinases"/>
    <property type="match status" value="1"/>
</dbReference>
<organism evidence="5 6">
    <name type="scientific">Fusarium torulosum</name>
    <dbReference type="NCBI Taxonomy" id="33205"/>
    <lineage>
        <taxon>Eukaryota</taxon>
        <taxon>Fungi</taxon>
        <taxon>Dikarya</taxon>
        <taxon>Ascomycota</taxon>
        <taxon>Pezizomycotina</taxon>
        <taxon>Sordariomycetes</taxon>
        <taxon>Hypocreomycetidae</taxon>
        <taxon>Hypocreales</taxon>
        <taxon>Nectriaceae</taxon>
        <taxon>Fusarium</taxon>
    </lineage>
</organism>